<feature type="region of interest" description="Disordered" evidence="1">
    <location>
        <begin position="56"/>
        <end position="75"/>
    </location>
</feature>
<evidence type="ECO:0000256" key="1">
    <source>
        <dbReference type="SAM" id="MobiDB-lite"/>
    </source>
</evidence>
<dbReference type="AlphaFoldDB" id="A0A7S2F7H5"/>
<keyword evidence="2" id="KW-0472">Membrane</keyword>
<feature type="transmembrane region" description="Helical" evidence="2">
    <location>
        <begin position="161"/>
        <end position="182"/>
    </location>
</feature>
<reference evidence="3" key="1">
    <citation type="submission" date="2021-01" db="EMBL/GenBank/DDBJ databases">
        <authorList>
            <person name="Corre E."/>
            <person name="Pelletier E."/>
            <person name="Niang G."/>
            <person name="Scheremetjew M."/>
            <person name="Finn R."/>
            <person name="Kale V."/>
            <person name="Holt S."/>
            <person name="Cochrane G."/>
            <person name="Meng A."/>
            <person name="Brown T."/>
            <person name="Cohen L."/>
        </authorList>
    </citation>
    <scope>NUCLEOTIDE SEQUENCE</scope>
    <source>
        <strain evidence="3">CCMP1381</strain>
    </source>
</reference>
<evidence type="ECO:0000256" key="2">
    <source>
        <dbReference type="SAM" id="Phobius"/>
    </source>
</evidence>
<keyword evidence="2" id="KW-1133">Transmembrane helix</keyword>
<feature type="transmembrane region" description="Helical" evidence="2">
    <location>
        <begin position="123"/>
        <end position="141"/>
    </location>
</feature>
<dbReference type="EMBL" id="HBGS01005606">
    <property type="protein sequence ID" value="CAD9376476.1"/>
    <property type="molecule type" value="Transcribed_RNA"/>
</dbReference>
<sequence>MSEPPSPSGPPGVKRTSSGVFDNNPGGKPVQVSTVLDEEKGGLYHAETTSGELIMTNPGWELDEDDDYKDDGSMNDYDSMEENGEDGGRYGGKFGRHDIDGEDLKYLQQCLCVHHKCCSKTPWITGLVFIGVCAGLLAFNVEFSKVLLLGKVAGLEGLTSLHIYTTWLGVIMVLVNSFIVWLKVLGSGAIKEIFCDLIKCDFCVNGMITACLRMFFSTDRSCTVMMMTIVSYILILLIFPAFLTSVVLFYFIRSISVMCANGDAGDAYRFFKLMADNVNGDFGGVVVSEICDSIDEAKSLSYNMIVFSIIVVNCQIFMTLLTSEEHILIKHDAIQSMAKSETEEKNHVEELLHKSNRVTREDGEYHAFDFKSRLAEERGKQWHDTPPVV</sequence>
<feature type="compositionally biased region" description="Pro residues" evidence="1">
    <location>
        <begin position="1"/>
        <end position="10"/>
    </location>
</feature>
<organism evidence="3">
    <name type="scientific">Octactis speculum</name>
    <dbReference type="NCBI Taxonomy" id="3111310"/>
    <lineage>
        <taxon>Eukaryota</taxon>
        <taxon>Sar</taxon>
        <taxon>Stramenopiles</taxon>
        <taxon>Ochrophyta</taxon>
        <taxon>Dictyochophyceae</taxon>
        <taxon>Dictyochales</taxon>
        <taxon>Dictyochaceae</taxon>
        <taxon>Octactis</taxon>
    </lineage>
</organism>
<accession>A0A7S2F7H5</accession>
<evidence type="ECO:0000313" key="3">
    <source>
        <dbReference type="EMBL" id="CAD9376476.1"/>
    </source>
</evidence>
<feature type="region of interest" description="Disordered" evidence="1">
    <location>
        <begin position="1"/>
        <end position="39"/>
    </location>
</feature>
<gene>
    <name evidence="3" type="ORF">DSPE1174_LOCUS2903</name>
</gene>
<proteinExistence type="predicted"/>
<feature type="transmembrane region" description="Helical" evidence="2">
    <location>
        <begin position="229"/>
        <end position="252"/>
    </location>
</feature>
<name>A0A7S2F7H5_9STRA</name>
<protein>
    <submittedName>
        <fullName evidence="3">Uncharacterized protein</fullName>
    </submittedName>
</protein>
<keyword evidence="2" id="KW-0812">Transmembrane</keyword>